<keyword evidence="4" id="KW-1185">Reference proteome</keyword>
<dbReference type="SUPFAM" id="SSF56349">
    <property type="entry name" value="DNA breaking-rejoining enzymes"/>
    <property type="match status" value="1"/>
</dbReference>
<dbReference type="InterPro" id="IPR011010">
    <property type="entry name" value="DNA_brk_join_enz"/>
</dbReference>
<evidence type="ECO:0000259" key="2">
    <source>
        <dbReference type="PROSITE" id="PS51898"/>
    </source>
</evidence>
<organism evidence="3 4">
    <name type="scientific">Desulfolutivibrio sulfodismutans</name>
    <dbReference type="NCBI Taxonomy" id="63561"/>
    <lineage>
        <taxon>Bacteria</taxon>
        <taxon>Pseudomonadati</taxon>
        <taxon>Thermodesulfobacteriota</taxon>
        <taxon>Desulfovibrionia</taxon>
        <taxon>Desulfovibrionales</taxon>
        <taxon>Desulfovibrionaceae</taxon>
        <taxon>Desulfolutivibrio</taxon>
    </lineage>
</organism>
<accession>A0A7K3NMS6</accession>
<evidence type="ECO:0000256" key="1">
    <source>
        <dbReference type="ARBA" id="ARBA00023172"/>
    </source>
</evidence>
<dbReference type="GO" id="GO:0015074">
    <property type="term" value="P:DNA integration"/>
    <property type="evidence" value="ECO:0007669"/>
    <property type="project" value="InterPro"/>
</dbReference>
<feature type="domain" description="Tyr recombinase" evidence="2">
    <location>
        <begin position="2"/>
        <end position="182"/>
    </location>
</feature>
<protein>
    <submittedName>
        <fullName evidence="3">Tyrosine-type recombinase/integrase</fullName>
    </submittedName>
</protein>
<sequence length="185" mass="21423">MKVEPIIDLKNIKSIKKLLADQPRNRLLFTMGVNSGLRVQDILALKVSDVKYCKIGDRVCLKEKKTGKENIFIMNKEIKSALAEHLATSKLEDEHFLFKSRKGKNYPLTTYAVTMMVQRWCDEINLQGNFGAHTLRKTWCYHQRKTFGVSWELLAKRLNHSSPSITRRYLGVQDEEVEEILLNAL</sequence>
<proteinExistence type="predicted"/>
<gene>
    <name evidence="3" type="ORF">G3N56_10260</name>
</gene>
<dbReference type="EMBL" id="JAAGRQ010000037">
    <property type="protein sequence ID" value="NDY57123.1"/>
    <property type="molecule type" value="Genomic_DNA"/>
</dbReference>
<dbReference type="GO" id="GO:0003677">
    <property type="term" value="F:DNA binding"/>
    <property type="evidence" value="ECO:0007669"/>
    <property type="project" value="InterPro"/>
</dbReference>
<dbReference type="Proteomes" id="UP000469724">
    <property type="component" value="Unassembled WGS sequence"/>
</dbReference>
<dbReference type="GO" id="GO:0006310">
    <property type="term" value="P:DNA recombination"/>
    <property type="evidence" value="ECO:0007669"/>
    <property type="project" value="UniProtKB-KW"/>
</dbReference>
<dbReference type="InterPro" id="IPR050090">
    <property type="entry name" value="Tyrosine_recombinase_XerCD"/>
</dbReference>
<evidence type="ECO:0000313" key="4">
    <source>
        <dbReference type="Proteomes" id="UP000469724"/>
    </source>
</evidence>
<dbReference type="InterPro" id="IPR013762">
    <property type="entry name" value="Integrase-like_cat_sf"/>
</dbReference>
<dbReference type="Gene3D" id="1.10.443.10">
    <property type="entry name" value="Intergrase catalytic core"/>
    <property type="match status" value="1"/>
</dbReference>
<keyword evidence="1" id="KW-0233">DNA recombination</keyword>
<dbReference type="PANTHER" id="PTHR30349">
    <property type="entry name" value="PHAGE INTEGRASE-RELATED"/>
    <property type="match status" value="1"/>
</dbReference>
<comment type="caution">
    <text evidence="3">The sequence shown here is derived from an EMBL/GenBank/DDBJ whole genome shotgun (WGS) entry which is preliminary data.</text>
</comment>
<evidence type="ECO:0000313" key="3">
    <source>
        <dbReference type="EMBL" id="NDY57123.1"/>
    </source>
</evidence>
<dbReference type="RefSeq" id="WP_163302170.1">
    <property type="nucleotide sequence ID" value="NZ_JAAGRQ010000037.1"/>
</dbReference>
<dbReference type="AlphaFoldDB" id="A0A7K3NMS6"/>
<name>A0A7K3NMS6_9BACT</name>
<dbReference type="PANTHER" id="PTHR30349:SF82">
    <property type="entry name" value="INTEGRASE_RECOMBINASE YOEC-RELATED"/>
    <property type="match status" value="1"/>
</dbReference>
<dbReference type="Pfam" id="PF00589">
    <property type="entry name" value="Phage_integrase"/>
    <property type="match status" value="1"/>
</dbReference>
<dbReference type="PROSITE" id="PS51898">
    <property type="entry name" value="TYR_RECOMBINASE"/>
    <property type="match status" value="1"/>
</dbReference>
<dbReference type="InterPro" id="IPR002104">
    <property type="entry name" value="Integrase_catalytic"/>
</dbReference>
<reference evidence="3 4" key="1">
    <citation type="submission" date="2020-02" db="EMBL/GenBank/DDBJ databases">
        <title>Comparative genomics of sulfur disproportionating microorganisms.</title>
        <authorList>
            <person name="Ward L.M."/>
            <person name="Bertran E."/>
            <person name="Johnston D.T."/>
        </authorList>
    </citation>
    <scope>NUCLEOTIDE SEQUENCE [LARGE SCALE GENOMIC DNA]</scope>
    <source>
        <strain evidence="3 4">DSM 3696</strain>
    </source>
</reference>